<dbReference type="KEGG" id="bvi:Bcep1808_7252"/>
<dbReference type="AlphaFoldDB" id="A4JV28"/>
<evidence type="ECO:0000313" key="2">
    <source>
        <dbReference type="Proteomes" id="UP000002287"/>
    </source>
</evidence>
<keyword evidence="1" id="KW-0614">Plasmid</keyword>
<proteinExistence type="predicted"/>
<dbReference type="Proteomes" id="UP000002287">
    <property type="component" value="Plasmid pBVIE02"/>
</dbReference>
<accession>A4JV28</accession>
<dbReference type="HOGENOM" id="CLU_2045333_0_0_4"/>
<evidence type="ECO:0000313" key="1">
    <source>
        <dbReference type="EMBL" id="ABO60131.1"/>
    </source>
</evidence>
<reference evidence="1 2" key="1">
    <citation type="submission" date="2007-03" db="EMBL/GenBank/DDBJ databases">
        <title>Complete sequence of plasmid pBVIE02 of Burkholderia vietnamiensis G4.</title>
        <authorList>
            <consortium name="US DOE Joint Genome Institute"/>
            <person name="Copeland A."/>
            <person name="Lucas S."/>
            <person name="Lapidus A."/>
            <person name="Barry K."/>
            <person name="Detter J.C."/>
            <person name="Glavina del Rio T."/>
            <person name="Hammon N."/>
            <person name="Israni S."/>
            <person name="Dalin E."/>
            <person name="Tice H."/>
            <person name="Pitluck S."/>
            <person name="Chain P."/>
            <person name="Malfatti S."/>
            <person name="Shin M."/>
            <person name="Vergez L."/>
            <person name="Schmutz J."/>
            <person name="Larimer F."/>
            <person name="Land M."/>
            <person name="Hauser L."/>
            <person name="Kyrpides N."/>
            <person name="Tiedje J."/>
            <person name="Richardson P."/>
        </authorList>
    </citation>
    <scope>NUCLEOTIDE SEQUENCE [LARGE SCALE GENOMIC DNA]</scope>
    <source>
        <strain evidence="2">G4 / LMG 22486</strain>
        <plasmid evidence="1 2">pBVIE02</plasmid>
    </source>
</reference>
<gene>
    <name evidence="1" type="ordered locus">Bcep1808_7252</name>
</gene>
<protein>
    <submittedName>
        <fullName evidence="1">Uncharacterized protein</fullName>
    </submittedName>
</protein>
<dbReference type="EMBL" id="CP000618">
    <property type="protein sequence ID" value="ABO60131.1"/>
    <property type="molecule type" value="Genomic_DNA"/>
</dbReference>
<geneLocation type="plasmid" evidence="1 2">
    <name>pBVIE02</name>
</geneLocation>
<organism evidence="1 2">
    <name type="scientific">Burkholderia vietnamiensis (strain G4 / LMG 22486)</name>
    <name type="common">Burkholderia cepacia (strain R1808)</name>
    <dbReference type="NCBI Taxonomy" id="269482"/>
    <lineage>
        <taxon>Bacteria</taxon>
        <taxon>Pseudomonadati</taxon>
        <taxon>Pseudomonadota</taxon>
        <taxon>Betaproteobacteria</taxon>
        <taxon>Burkholderiales</taxon>
        <taxon>Burkholderiaceae</taxon>
        <taxon>Burkholderia</taxon>
        <taxon>Burkholderia cepacia complex</taxon>
    </lineage>
</organism>
<name>A4JV28_BURVG</name>
<sequence>MIKEVLGAAGVGQQTITISGRIVRVGSVPASDATQGYWAILLERRCQPYRITVSSPELAERLALTAPGDEIGMRVKGRFDDVEAGQQCPLLELVNETLANALRFPAMGELPVPMKHSAFD</sequence>